<keyword evidence="2" id="KW-1185">Reference proteome</keyword>
<comment type="caution">
    <text evidence="1">The sequence shown here is derived from an EMBL/GenBank/DDBJ whole genome shotgun (WGS) entry which is preliminary data.</text>
</comment>
<sequence length="89" mass="10267">MRPELKWLLLLLGLNLWGLSTWAQLSSLPPPELITDRQGLPQGFVPGIVQDPQGFIWMATRDGLCRYDGNRFKVFRPKLDTRPSSWFLI</sequence>
<dbReference type="Gene3D" id="2.130.10.10">
    <property type="entry name" value="YVTN repeat-like/Quinoprotein amine dehydrogenase"/>
    <property type="match status" value="1"/>
</dbReference>
<dbReference type="InterPro" id="IPR015943">
    <property type="entry name" value="WD40/YVTN_repeat-like_dom_sf"/>
</dbReference>
<proteinExistence type="predicted"/>
<dbReference type="Proteomes" id="UP000240357">
    <property type="component" value="Unassembled WGS sequence"/>
</dbReference>
<accession>A0A2T2Y903</accession>
<dbReference type="InterPro" id="IPR011110">
    <property type="entry name" value="Reg_prop"/>
</dbReference>
<reference evidence="1 2" key="1">
    <citation type="submission" date="2018-03" db="EMBL/GenBank/DDBJ databases">
        <title>Adhaeribacter sp. HMF7605 Genome sequencing and assembly.</title>
        <authorList>
            <person name="Kang H."/>
            <person name="Kang J."/>
            <person name="Cha I."/>
            <person name="Kim H."/>
            <person name="Joh K."/>
        </authorList>
    </citation>
    <scope>NUCLEOTIDE SEQUENCE [LARGE SCALE GENOMIC DNA]</scope>
    <source>
        <strain evidence="1 2">HMF7605</strain>
    </source>
</reference>
<dbReference type="RefSeq" id="WP_106933804.1">
    <property type="nucleotide sequence ID" value="NZ_PYFT01000002.1"/>
</dbReference>
<evidence type="ECO:0008006" key="3">
    <source>
        <dbReference type="Google" id="ProtNLM"/>
    </source>
</evidence>
<evidence type="ECO:0000313" key="2">
    <source>
        <dbReference type="Proteomes" id="UP000240357"/>
    </source>
</evidence>
<dbReference type="AlphaFoldDB" id="A0A2T2Y903"/>
<organism evidence="1 2">
    <name type="scientific">Adhaeribacter arboris</name>
    <dbReference type="NCBI Taxonomy" id="2072846"/>
    <lineage>
        <taxon>Bacteria</taxon>
        <taxon>Pseudomonadati</taxon>
        <taxon>Bacteroidota</taxon>
        <taxon>Cytophagia</taxon>
        <taxon>Cytophagales</taxon>
        <taxon>Hymenobacteraceae</taxon>
        <taxon>Adhaeribacter</taxon>
    </lineage>
</organism>
<dbReference type="Pfam" id="PF07494">
    <property type="entry name" value="Reg_prop"/>
    <property type="match status" value="1"/>
</dbReference>
<gene>
    <name evidence="1" type="ORF">AHMF7605_29250</name>
</gene>
<evidence type="ECO:0000313" key="1">
    <source>
        <dbReference type="EMBL" id="PSR51994.1"/>
    </source>
</evidence>
<name>A0A2T2Y903_9BACT</name>
<dbReference type="EMBL" id="PYFT01000002">
    <property type="protein sequence ID" value="PSR51994.1"/>
    <property type="molecule type" value="Genomic_DNA"/>
</dbReference>
<protein>
    <recommendedName>
        <fullName evidence="3">Histidine kinase</fullName>
    </recommendedName>
</protein>